<dbReference type="PANTHER" id="PTHR33142">
    <property type="entry name" value="CYCLIN-DEPENDENT PROTEIN KINASE INHIBITOR SMR13"/>
    <property type="match status" value="1"/>
</dbReference>
<dbReference type="GO" id="GO:0032875">
    <property type="term" value="P:regulation of DNA endoreduplication"/>
    <property type="evidence" value="ECO:0007669"/>
    <property type="project" value="InterPro"/>
</dbReference>
<keyword evidence="2" id="KW-0131">Cell cycle</keyword>
<dbReference type="GO" id="GO:0005634">
    <property type="term" value="C:nucleus"/>
    <property type="evidence" value="ECO:0007669"/>
    <property type="project" value="TreeGrafter"/>
</dbReference>
<comment type="caution">
    <text evidence="3">The sequence shown here is derived from an EMBL/GenBank/DDBJ whole genome shotgun (WGS) entry which is preliminary data.</text>
</comment>
<dbReference type="PANTHER" id="PTHR33142:SF65">
    <property type="entry name" value="CYCLIN-DEPENDENT PROTEIN KINASE INHIBITOR SMR2-LIKE"/>
    <property type="match status" value="1"/>
</dbReference>
<proteinExistence type="predicted"/>
<dbReference type="OrthoDB" id="1933617at2759"/>
<organism evidence="3 4">
    <name type="scientific">Senna tora</name>
    <dbReference type="NCBI Taxonomy" id="362788"/>
    <lineage>
        <taxon>Eukaryota</taxon>
        <taxon>Viridiplantae</taxon>
        <taxon>Streptophyta</taxon>
        <taxon>Embryophyta</taxon>
        <taxon>Tracheophyta</taxon>
        <taxon>Spermatophyta</taxon>
        <taxon>Magnoliopsida</taxon>
        <taxon>eudicotyledons</taxon>
        <taxon>Gunneridae</taxon>
        <taxon>Pentapetalae</taxon>
        <taxon>rosids</taxon>
        <taxon>fabids</taxon>
        <taxon>Fabales</taxon>
        <taxon>Fabaceae</taxon>
        <taxon>Caesalpinioideae</taxon>
        <taxon>Cassia clade</taxon>
        <taxon>Senna</taxon>
    </lineage>
</organism>
<sequence length="138" mass="15155">MGVPDSQQVVVSEKDVKDVMEVNLRWRWGSSGVEVEERGCVSAGLKMEIPCKELEEEEENGGLKTPTSRVHRISETLECPGAPRKPKSLPSRKRKACGGATAGFLLHVSSEVQSLFPTPLLHMDLPLPGNIKKLKQPI</sequence>
<accession>A0A834W162</accession>
<dbReference type="Proteomes" id="UP000634136">
    <property type="component" value="Unassembled WGS sequence"/>
</dbReference>
<gene>
    <name evidence="3" type="ORF">G2W53_037623</name>
</gene>
<protein>
    <submittedName>
        <fullName evidence="3">Cyclin-dependent protein kinase inhibitor SMR3-like</fullName>
    </submittedName>
</protein>
<reference evidence="3" key="1">
    <citation type="submission" date="2020-09" db="EMBL/GenBank/DDBJ databases">
        <title>Genome-Enabled Discovery of Anthraquinone Biosynthesis in Senna tora.</title>
        <authorList>
            <person name="Kang S.-H."/>
            <person name="Pandey R.P."/>
            <person name="Lee C.-M."/>
            <person name="Sim J.-S."/>
            <person name="Jeong J.-T."/>
            <person name="Choi B.-S."/>
            <person name="Jung M."/>
            <person name="Ginzburg D."/>
            <person name="Zhao K."/>
            <person name="Won S.Y."/>
            <person name="Oh T.-J."/>
            <person name="Yu Y."/>
            <person name="Kim N.-H."/>
            <person name="Lee O.R."/>
            <person name="Lee T.-H."/>
            <person name="Bashyal P."/>
            <person name="Kim T.-S."/>
            <person name="Lee W.-H."/>
            <person name="Kawkins C."/>
            <person name="Kim C.-K."/>
            <person name="Kim J.S."/>
            <person name="Ahn B.O."/>
            <person name="Rhee S.Y."/>
            <person name="Sohng J.K."/>
        </authorList>
    </citation>
    <scope>NUCLEOTIDE SEQUENCE</scope>
    <source>
        <tissue evidence="3">Leaf</tissue>
    </source>
</reference>
<dbReference type="AlphaFoldDB" id="A0A834W162"/>
<evidence type="ECO:0000256" key="2">
    <source>
        <dbReference type="ARBA" id="ARBA00023306"/>
    </source>
</evidence>
<evidence type="ECO:0000313" key="3">
    <source>
        <dbReference type="EMBL" id="KAF7805462.1"/>
    </source>
</evidence>
<keyword evidence="1" id="KW-0649">Protein kinase inhibitor</keyword>
<evidence type="ECO:0000313" key="4">
    <source>
        <dbReference type="Proteomes" id="UP000634136"/>
    </source>
</evidence>
<dbReference type="InterPro" id="IPR040389">
    <property type="entry name" value="SMR"/>
</dbReference>
<name>A0A834W162_9FABA</name>
<dbReference type="GO" id="GO:0004860">
    <property type="term" value="F:protein kinase inhibitor activity"/>
    <property type="evidence" value="ECO:0007669"/>
    <property type="project" value="UniProtKB-KW"/>
</dbReference>
<keyword evidence="4" id="KW-1185">Reference proteome</keyword>
<evidence type="ECO:0000256" key="1">
    <source>
        <dbReference type="ARBA" id="ARBA00023013"/>
    </source>
</evidence>
<dbReference type="EMBL" id="JAAIUW010000012">
    <property type="protein sequence ID" value="KAF7805462.1"/>
    <property type="molecule type" value="Genomic_DNA"/>
</dbReference>